<dbReference type="InterPro" id="IPR003593">
    <property type="entry name" value="AAA+_ATPase"/>
</dbReference>
<dbReference type="PROSITE" id="PS00211">
    <property type="entry name" value="ABC_TRANSPORTER_1"/>
    <property type="match status" value="1"/>
</dbReference>
<sequence>MATADALRVNGLAAGYGPVQVLFGVELRVGDGEMVAVCGPNGVGKSTLLRVLSGLTAPSAGSVALYGHDITNDITNVAAAARVRLGLSTVVGQAAFGSLTVLENLRLFGYQTKKPQKSITAALSVFPRLHERRDQLAATLSGGERQMLALAKTLIQQPRLLLIDELSLGLAPVVVGALVEMVRRLNRAGTTVVVVEQSVNVALSLVDRMLFMEKGAIVAEHSAAFLQAQPQRLQSLILGGHS</sequence>
<gene>
    <name evidence="7" type="ORF">Rhe02_04930</name>
</gene>
<accession>A0A8J3VDG0</accession>
<evidence type="ECO:0000313" key="7">
    <source>
        <dbReference type="EMBL" id="GIH02426.1"/>
    </source>
</evidence>
<reference evidence="7" key="1">
    <citation type="submission" date="2021-01" db="EMBL/GenBank/DDBJ databases">
        <title>Whole genome shotgun sequence of Rhizocola hellebori NBRC 109834.</title>
        <authorList>
            <person name="Komaki H."/>
            <person name="Tamura T."/>
        </authorList>
    </citation>
    <scope>NUCLEOTIDE SEQUENCE</scope>
    <source>
        <strain evidence="7">NBRC 109834</strain>
    </source>
</reference>
<keyword evidence="5" id="KW-0029">Amino-acid transport</keyword>
<dbReference type="PROSITE" id="PS50893">
    <property type="entry name" value="ABC_TRANSPORTER_2"/>
    <property type="match status" value="1"/>
</dbReference>
<keyword evidence="2" id="KW-0813">Transport</keyword>
<evidence type="ECO:0000256" key="5">
    <source>
        <dbReference type="ARBA" id="ARBA00022970"/>
    </source>
</evidence>
<dbReference type="InterPro" id="IPR052156">
    <property type="entry name" value="BCAA_Transport_ATP-bd_LivF"/>
</dbReference>
<dbReference type="RefSeq" id="WP_203906372.1">
    <property type="nucleotide sequence ID" value="NZ_BONY01000002.1"/>
</dbReference>
<dbReference type="GO" id="GO:0016887">
    <property type="term" value="F:ATP hydrolysis activity"/>
    <property type="evidence" value="ECO:0007669"/>
    <property type="project" value="InterPro"/>
</dbReference>
<comment type="caution">
    <text evidence="7">The sequence shown here is derived from an EMBL/GenBank/DDBJ whole genome shotgun (WGS) entry which is preliminary data.</text>
</comment>
<evidence type="ECO:0000256" key="3">
    <source>
        <dbReference type="ARBA" id="ARBA00022741"/>
    </source>
</evidence>
<dbReference type="Proteomes" id="UP000612899">
    <property type="component" value="Unassembled WGS sequence"/>
</dbReference>
<dbReference type="PANTHER" id="PTHR43820:SF6">
    <property type="entry name" value="ABC TRANSPORTER ATP-BINDING PROTEIN"/>
    <property type="match status" value="1"/>
</dbReference>
<dbReference type="GO" id="GO:0005524">
    <property type="term" value="F:ATP binding"/>
    <property type="evidence" value="ECO:0007669"/>
    <property type="project" value="UniProtKB-KW"/>
</dbReference>
<dbReference type="Gene3D" id="3.40.50.300">
    <property type="entry name" value="P-loop containing nucleotide triphosphate hydrolases"/>
    <property type="match status" value="1"/>
</dbReference>
<name>A0A8J3VDG0_9ACTN</name>
<evidence type="ECO:0000256" key="1">
    <source>
        <dbReference type="ARBA" id="ARBA00005417"/>
    </source>
</evidence>
<organism evidence="7 8">
    <name type="scientific">Rhizocola hellebori</name>
    <dbReference type="NCBI Taxonomy" id="1392758"/>
    <lineage>
        <taxon>Bacteria</taxon>
        <taxon>Bacillati</taxon>
        <taxon>Actinomycetota</taxon>
        <taxon>Actinomycetes</taxon>
        <taxon>Micromonosporales</taxon>
        <taxon>Micromonosporaceae</taxon>
        <taxon>Rhizocola</taxon>
    </lineage>
</organism>
<dbReference type="PANTHER" id="PTHR43820">
    <property type="entry name" value="HIGH-AFFINITY BRANCHED-CHAIN AMINO ACID TRANSPORT ATP-BINDING PROTEIN LIVF"/>
    <property type="match status" value="1"/>
</dbReference>
<evidence type="ECO:0000313" key="8">
    <source>
        <dbReference type="Proteomes" id="UP000612899"/>
    </source>
</evidence>
<dbReference type="SMART" id="SM00382">
    <property type="entry name" value="AAA"/>
    <property type="match status" value="1"/>
</dbReference>
<dbReference type="GO" id="GO:0015658">
    <property type="term" value="F:branched-chain amino acid transmembrane transporter activity"/>
    <property type="evidence" value="ECO:0007669"/>
    <property type="project" value="TreeGrafter"/>
</dbReference>
<dbReference type="InterPro" id="IPR003439">
    <property type="entry name" value="ABC_transporter-like_ATP-bd"/>
</dbReference>
<dbReference type="InterPro" id="IPR027417">
    <property type="entry name" value="P-loop_NTPase"/>
</dbReference>
<dbReference type="EMBL" id="BONY01000002">
    <property type="protein sequence ID" value="GIH02426.1"/>
    <property type="molecule type" value="Genomic_DNA"/>
</dbReference>
<keyword evidence="4 7" id="KW-0067">ATP-binding</keyword>
<proteinExistence type="inferred from homology"/>
<comment type="similarity">
    <text evidence="1">Belongs to the ABC transporter superfamily.</text>
</comment>
<dbReference type="GO" id="GO:0015807">
    <property type="term" value="P:L-amino acid transport"/>
    <property type="evidence" value="ECO:0007669"/>
    <property type="project" value="TreeGrafter"/>
</dbReference>
<dbReference type="InterPro" id="IPR017871">
    <property type="entry name" value="ABC_transporter-like_CS"/>
</dbReference>
<dbReference type="SUPFAM" id="SSF52540">
    <property type="entry name" value="P-loop containing nucleoside triphosphate hydrolases"/>
    <property type="match status" value="1"/>
</dbReference>
<evidence type="ECO:0000256" key="2">
    <source>
        <dbReference type="ARBA" id="ARBA00022448"/>
    </source>
</evidence>
<evidence type="ECO:0000259" key="6">
    <source>
        <dbReference type="PROSITE" id="PS50893"/>
    </source>
</evidence>
<keyword evidence="8" id="KW-1185">Reference proteome</keyword>
<dbReference type="Pfam" id="PF00005">
    <property type="entry name" value="ABC_tran"/>
    <property type="match status" value="1"/>
</dbReference>
<feature type="domain" description="ABC transporter" evidence="6">
    <location>
        <begin position="7"/>
        <end position="239"/>
    </location>
</feature>
<protein>
    <submittedName>
        <fullName evidence="7">ABC transporter ATP-binding protein</fullName>
    </submittedName>
</protein>
<dbReference type="AlphaFoldDB" id="A0A8J3VDG0"/>
<evidence type="ECO:0000256" key="4">
    <source>
        <dbReference type="ARBA" id="ARBA00022840"/>
    </source>
</evidence>
<keyword evidence="3" id="KW-0547">Nucleotide-binding</keyword>